<dbReference type="PANTHER" id="PTHR31471">
    <property type="entry name" value="OS02G0116800 PROTEIN"/>
    <property type="match status" value="1"/>
</dbReference>
<feature type="domain" description="Remorin C-terminal" evidence="4">
    <location>
        <begin position="315"/>
        <end position="380"/>
    </location>
</feature>
<feature type="region of interest" description="Disordered" evidence="3">
    <location>
        <begin position="152"/>
        <end position="173"/>
    </location>
</feature>
<feature type="coiled-coil region" evidence="2">
    <location>
        <begin position="332"/>
        <end position="374"/>
    </location>
</feature>
<dbReference type="Proteomes" id="UP001443914">
    <property type="component" value="Unassembled WGS sequence"/>
</dbReference>
<sequence length="416" mass="45675">MERKLGKKVLMTSNTFSGTFQSPESSLCSEDDRANTGNSKGWYSERVPQSGYRARKGYVAASALMPFSSGRALPSKWDDAERWISSPLSVGDCGSHLAQRRAKSKSGPLGPTGVGLCGGYNSFSPVFGVGVIGGGKWRNSIAGESTAAVGVVGGSGGGGGDGRRRSCPGHGEPEWLDLWGGPLSLTDKRDVNMDNDGFESNLAHDHFDSINSSSNNDDDNNNNACIDESKVDRVISRRDMATQMYPESESSSPISAYSPSPLLENEPNYMNNQSPEFEVRDVQIDRQSSKTTQNLKANEVPHNFSTFVDEDTKMFKLQRKEARIKAWENLQKAKAESAIQKLEMKLEKKRATSMEKIVEKLRRAEIKAQKMKGSLGNDNDNVQSRSLLKTTSKIPSFCKKFQSRAFPKSCSTCYPF</sequence>
<dbReference type="AlphaFoldDB" id="A0AAW1K6W2"/>
<reference evidence="5" key="1">
    <citation type="submission" date="2024-03" db="EMBL/GenBank/DDBJ databases">
        <title>WGS assembly of Saponaria officinalis var. Norfolk2.</title>
        <authorList>
            <person name="Jenkins J."/>
            <person name="Shu S."/>
            <person name="Grimwood J."/>
            <person name="Barry K."/>
            <person name="Goodstein D."/>
            <person name="Schmutz J."/>
            <person name="Leebens-Mack J."/>
            <person name="Osbourn A."/>
        </authorList>
    </citation>
    <scope>NUCLEOTIDE SEQUENCE [LARGE SCALE GENOMIC DNA]</scope>
    <source>
        <strain evidence="5">JIC</strain>
    </source>
</reference>
<evidence type="ECO:0000256" key="3">
    <source>
        <dbReference type="SAM" id="MobiDB-lite"/>
    </source>
</evidence>
<feature type="compositionally biased region" description="Polar residues" evidence="3">
    <location>
        <begin position="15"/>
        <end position="28"/>
    </location>
</feature>
<proteinExistence type="inferred from homology"/>
<dbReference type="Pfam" id="PF03763">
    <property type="entry name" value="Remorin_C"/>
    <property type="match status" value="1"/>
</dbReference>
<dbReference type="InterPro" id="IPR005516">
    <property type="entry name" value="Remorin_C"/>
</dbReference>
<evidence type="ECO:0000256" key="2">
    <source>
        <dbReference type="SAM" id="Coils"/>
    </source>
</evidence>
<gene>
    <name evidence="5" type="ORF">RND81_06G033400</name>
</gene>
<evidence type="ECO:0000313" key="6">
    <source>
        <dbReference type="Proteomes" id="UP001443914"/>
    </source>
</evidence>
<keyword evidence="2" id="KW-0175">Coiled coil</keyword>
<accession>A0AAW1K6W2</accession>
<keyword evidence="6" id="KW-1185">Reference proteome</keyword>
<protein>
    <recommendedName>
        <fullName evidence="4">Remorin C-terminal domain-containing protein</fullName>
    </recommendedName>
</protein>
<feature type="region of interest" description="Disordered" evidence="3">
    <location>
        <begin position="15"/>
        <end position="42"/>
    </location>
</feature>
<evidence type="ECO:0000313" key="5">
    <source>
        <dbReference type="EMBL" id="KAK9713531.1"/>
    </source>
</evidence>
<comment type="caution">
    <text evidence="5">The sequence shown here is derived from an EMBL/GenBank/DDBJ whole genome shotgun (WGS) entry which is preliminary data.</text>
</comment>
<organism evidence="5 6">
    <name type="scientific">Saponaria officinalis</name>
    <name type="common">Common soapwort</name>
    <name type="synonym">Lychnis saponaria</name>
    <dbReference type="NCBI Taxonomy" id="3572"/>
    <lineage>
        <taxon>Eukaryota</taxon>
        <taxon>Viridiplantae</taxon>
        <taxon>Streptophyta</taxon>
        <taxon>Embryophyta</taxon>
        <taxon>Tracheophyta</taxon>
        <taxon>Spermatophyta</taxon>
        <taxon>Magnoliopsida</taxon>
        <taxon>eudicotyledons</taxon>
        <taxon>Gunneridae</taxon>
        <taxon>Pentapetalae</taxon>
        <taxon>Caryophyllales</taxon>
        <taxon>Caryophyllaceae</taxon>
        <taxon>Caryophylleae</taxon>
        <taxon>Saponaria</taxon>
    </lineage>
</organism>
<dbReference type="PANTHER" id="PTHR31471:SF13">
    <property type="entry name" value="REMORIN FAMILY PROTEIN"/>
    <property type="match status" value="1"/>
</dbReference>
<evidence type="ECO:0000256" key="1">
    <source>
        <dbReference type="ARBA" id="ARBA00005711"/>
    </source>
</evidence>
<comment type="similarity">
    <text evidence="1">Belongs to the remorin family.</text>
</comment>
<dbReference type="EMBL" id="JBDFQZ010000006">
    <property type="protein sequence ID" value="KAK9713531.1"/>
    <property type="molecule type" value="Genomic_DNA"/>
</dbReference>
<name>A0AAW1K6W2_SAPOF</name>
<evidence type="ECO:0000259" key="4">
    <source>
        <dbReference type="Pfam" id="PF03763"/>
    </source>
</evidence>